<dbReference type="PANTHER" id="PTHR31184">
    <property type="entry name" value="HUNTINGTIN-INTERACTING PROTEIN K FAMILY MEMBER"/>
    <property type="match status" value="1"/>
</dbReference>
<dbReference type="InterPro" id="IPR052617">
    <property type="entry name" value="Huntingtin-int_K"/>
</dbReference>
<dbReference type="PANTHER" id="PTHR31184:SF2">
    <property type="entry name" value="HUNTINGTIN-INTERACTING PROTEIN K"/>
    <property type="match status" value="1"/>
</dbReference>
<evidence type="ECO:0000256" key="1">
    <source>
        <dbReference type="SAM" id="MobiDB-lite"/>
    </source>
</evidence>
<sequence>MTETEPEVEVNGTATEAEEDQEDQDIKQKKLTRHDGGAADLERVTDYAEEKEISAANISSAVEQFGNQRHKENELRVAKEKELQKVQVKKEDIELIMNELLVTKGQAEKVLREQSGDVVAAIESIIMSD</sequence>
<dbReference type="Proteomes" id="UP000007798">
    <property type="component" value="Unassembled WGS sequence"/>
</dbReference>
<dbReference type="InParanoid" id="B4NFR0"/>
<dbReference type="InterPro" id="IPR044034">
    <property type="entry name" value="NAC-like_UBA"/>
</dbReference>
<reference evidence="3 4" key="1">
    <citation type="journal article" date="2007" name="Nature">
        <title>Evolution of genes and genomes on the Drosophila phylogeny.</title>
        <authorList>
            <consortium name="Drosophila 12 Genomes Consortium"/>
            <person name="Clark A.G."/>
            <person name="Eisen M.B."/>
            <person name="Smith D.R."/>
            <person name="Bergman C.M."/>
            <person name="Oliver B."/>
            <person name="Markow T.A."/>
            <person name="Kaufman T.C."/>
            <person name="Kellis M."/>
            <person name="Gelbart W."/>
            <person name="Iyer V.N."/>
            <person name="Pollard D.A."/>
            <person name="Sackton T.B."/>
            <person name="Larracuente A.M."/>
            <person name="Singh N.D."/>
            <person name="Abad J.P."/>
            <person name="Abt D.N."/>
            <person name="Adryan B."/>
            <person name="Aguade M."/>
            <person name="Akashi H."/>
            <person name="Anderson W.W."/>
            <person name="Aquadro C.F."/>
            <person name="Ardell D.H."/>
            <person name="Arguello R."/>
            <person name="Artieri C.G."/>
            <person name="Barbash D.A."/>
            <person name="Barker D."/>
            <person name="Barsanti P."/>
            <person name="Batterham P."/>
            <person name="Batzoglou S."/>
            <person name="Begun D."/>
            <person name="Bhutkar A."/>
            <person name="Blanco E."/>
            <person name="Bosak S.A."/>
            <person name="Bradley R.K."/>
            <person name="Brand A.D."/>
            <person name="Brent M.R."/>
            <person name="Brooks A.N."/>
            <person name="Brown R.H."/>
            <person name="Butlin R.K."/>
            <person name="Caggese C."/>
            <person name="Calvi B.R."/>
            <person name="Bernardo de Carvalho A."/>
            <person name="Caspi A."/>
            <person name="Castrezana S."/>
            <person name="Celniker S.E."/>
            <person name="Chang J.L."/>
            <person name="Chapple C."/>
            <person name="Chatterji S."/>
            <person name="Chinwalla A."/>
            <person name="Civetta A."/>
            <person name="Clifton S.W."/>
            <person name="Comeron J.M."/>
            <person name="Costello J.C."/>
            <person name="Coyne J.A."/>
            <person name="Daub J."/>
            <person name="David R.G."/>
            <person name="Delcher A.L."/>
            <person name="Delehaunty K."/>
            <person name="Do C.B."/>
            <person name="Ebling H."/>
            <person name="Edwards K."/>
            <person name="Eickbush T."/>
            <person name="Evans J.D."/>
            <person name="Filipski A."/>
            <person name="Findeiss S."/>
            <person name="Freyhult E."/>
            <person name="Fulton L."/>
            <person name="Fulton R."/>
            <person name="Garcia A.C."/>
            <person name="Gardiner A."/>
            <person name="Garfield D.A."/>
            <person name="Garvin B.E."/>
            <person name="Gibson G."/>
            <person name="Gilbert D."/>
            <person name="Gnerre S."/>
            <person name="Godfrey J."/>
            <person name="Good R."/>
            <person name="Gotea V."/>
            <person name="Gravely B."/>
            <person name="Greenberg A.J."/>
            <person name="Griffiths-Jones S."/>
            <person name="Gross S."/>
            <person name="Guigo R."/>
            <person name="Gustafson E.A."/>
            <person name="Haerty W."/>
            <person name="Hahn M.W."/>
            <person name="Halligan D.L."/>
            <person name="Halpern A.L."/>
            <person name="Halter G.M."/>
            <person name="Han M.V."/>
            <person name="Heger A."/>
            <person name="Hillier L."/>
            <person name="Hinrichs A.S."/>
            <person name="Holmes I."/>
            <person name="Hoskins R.A."/>
            <person name="Hubisz M.J."/>
            <person name="Hultmark D."/>
            <person name="Huntley M.A."/>
            <person name="Jaffe D.B."/>
            <person name="Jagadeeshan S."/>
            <person name="Jeck W.R."/>
            <person name="Johnson J."/>
            <person name="Jones C.D."/>
            <person name="Jordan W.C."/>
            <person name="Karpen G.H."/>
            <person name="Kataoka E."/>
            <person name="Keightley P.D."/>
            <person name="Kheradpour P."/>
            <person name="Kirkness E.F."/>
            <person name="Koerich L.B."/>
            <person name="Kristiansen K."/>
            <person name="Kudrna D."/>
            <person name="Kulathinal R.J."/>
            <person name="Kumar S."/>
            <person name="Kwok R."/>
            <person name="Lander E."/>
            <person name="Langley C.H."/>
            <person name="Lapoint R."/>
            <person name="Lazzaro B.P."/>
            <person name="Lee S.J."/>
            <person name="Levesque L."/>
            <person name="Li R."/>
            <person name="Lin C.F."/>
            <person name="Lin M.F."/>
            <person name="Lindblad-Toh K."/>
            <person name="Llopart A."/>
            <person name="Long M."/>
            <person name="Low L."/>
            <person name="Lozovsky E."/>
            <person name="Lu J."/>
            <person name="Luo M."/>
            <person name="Machado C.A."/>
            <person name="Makalowski W."/>
            <person name="Marzo M."/>
            <person name="Matsuda M."/>
            <person name="Matzkin L."/>
            <person name="McAllister B."/>
            <person name="McBride C.S."/>
            <person name="McKernan B."/>
            <person name="McKernan K."/>
            <person name="Mendez-Lago M."/>
            <person name="Minx P."/>
            <person name="Mollenhauer M.U."/>
            <person name="Montooth K."/>
            <person name="Mount S.M."/>
            <person name="Mu X."/>
            <person name="Myers E."/>
            <person name="Negre B."/>
            <person name="Newfeld S."/>
            <person name="Nielsen R."/>
            <person name="Noor M.A."/>
            <person name="O'Grady P."/>
            <person name="Pachter L."/>
            <person name="Papaceit M."/>
            <person name="Parisi M.J."/>
            <person name="Parisi M."/>
            <person name="Parts L."/>
            <person name="Pedersen J.S."/>
            <person name="Pesole G."/>
            <person name="Phillippy A.M."/>
            <person name="Ponting C.P."/>
            <person name="Pop M."/>
            <person name="Porcelli D."/>
            <person name="Powell J.R."/>
            <person name="Prohaska S."/>
            <person name="Pruitt K."/>
            <person name="Puig M."/>
            <person name="Quesneville H."/>
            <person name="Ram K.R."/>
            <person name="Rand D."/>
            <person name="Rasmussen M.D."/>
            <person name="Reed L.K."/>
            <person name="Reenan R."/>
            <person name="Reily A."/>
            <person name="Remington K.A."/>
            <person name="Rieger T.T."/>
            <person name="Ritchie M.G."/>
            <person name="Robin C."/>
            <person name="Rogers Y.H."/>
            <person name="Rohde C."/>
            <person name="Rozas J."/>
            <person name="Rubenfield M.J."/>
            <person name="Ruiz A."/>
            <person name="Russo S."/>
            <person name="Salzberg S.L."/>
            <person name="Sanchez-Gracia A."/>
            <person name="Saranga D.J."/>
            <person name="Sato H."/>
            <person name="Schaeffer S.W."/>
            <person name="Schatz M.C."/>
            <person name="Schlenke T."/>
            <person name="Schwartz R."/>
            <person name="Segarra C."/>
            <person name="Singh R.S."/>
            <person name="Sirot L."/>
            <person name="Sirota M."/>
            <person name="Sisneros N.B."/>
            <person name="Smith C.D."/>
            <person name="Smith T.F."/>
            <person name="Spieth J."/>
            <person name="Stage D.E."/>
            <person name="Stark A."/>
            <person name="Stephan W."/>
            <person name="Strausberg R.L."/>
            <person name="Strempel S."/>
            <person name="Sturgill D."/>
            <person name="Sutton G."/>
            <person name="Sutton G.G."/>
            <person name="Tao W."/>
            <person name="Teichmann S."/>
            <person name="Tobari Y.N."/>
            <person name="Tomimura Y."/>
            <person name="Tsolas J.M."/>
            <person name="Valente V.L."/>
            <person name="Venter E."/>
            <person name="Venter J.C."/>
            <person name="Vicario S."/>
            <person name="Vieira F.G."/>
            <person name="Vilella A.J."/>
            <person name="Villasante A."/>
            <person name="Walenz B."/>
            <person name="Wang J."/>
            <person name="Wasserman M."/>
            <person name="Watts T."/>
            <person name="Wilson D."/>
            <person name="Wilson R.K."/>
            <person name="Wing R.A."/>
            <person name="Wolfner M.F."/>
            <person name="Wong A."/>
            <person name="Wong G.K."/>
            <person name="Wu C.I."/>
            <person name="Wu G."/>
            <person name="Yamamoto D."/>
            <person name="Yang H.P."/>
            <person name="Yang S.P."/>
            <person name="Yorke J.A."/>
            <person name="Yoshida K."/>
            <person name="Zdobnov E."/>
            <person name="Zhang P."/>
            <person name="Zhang Y."/>
            <person name="Zimin A.V."/>
            <person name="Baldwin J."/>
            <person name="Abdouelleil A."/>
            <person name="Abdulkadir J."/>
            <person name="Abebe A."/>
            <person name="Abera B."/>
            <person name="Abreu J."/>
            <person name="Acer S.C."/>
            <person name="Aftuck L."/>
            <person name="Alexander A."/>
            <person name="An P."/>
            <person name="Anderson E."/>
            <person name="Anderson S."/>
            <person name="Arachi H."/>
            <person name="Azer M."/>
            <person name="Bachantsang P."/>
            <person name="Barry A."/>
            <person name="Bayul T."/>
            <person name="Berlin A."/>
            <person name="Bessette D."/>
            <person name="Bloom T."/>
            <person name="Blye J."/>
            <person name="Boguslavskiy L."/>
            <person name="Bonnet C."/>
            <person name="Boukhgalter B."/>
            <person name="Bourzgui I."/>
            <person name="Brown A."/>
            <person name="Cahill P."/>
            <person name="Channer S."/>
            <person name="Cheshatsang Y."/>
            <person name="Chuda L."/>
            <person name="Citroen M."/>
            <person name="Collymore A."/>
            <person name="Cooke P."/>
            <person name="Costello M."/>
            <person name="D'Aco K."/>
            <person name="Daza R."/>
            <person name="De Haan G."/>
            <person name="DeGray S."/>
            <person name="DeMaso C."/>
            <person name="Dhargay N."/>
            <person name="Dooley K."/>
            <person name="Dooley E."/>
            <person name="Doricent M."/>
            <person name="Dorje P."/>
            <person name="Dorjee K."/>
            <person name="Dupes A."/>
            <person name="Elong R."/>
            <person name="Falk J."/>
            <person name="Farina A."/>
            <person name="Faro S."/>
            <person name="Ferguson D."/>
            <person name="Fisher S."/>
            <person name="Foley C.D."/>
            <person name="Franke A."/>
            <person name="Friedrich D."/>
            <person name="Gadbois L."/>
            <person name="Gearin G."/>
            <person name="Gearin C.R."/>
            <person name="Giannoukos G."/>
            <person name="Goode T."/>
            <person name="Graham J."/>
            <person name="Grandbois E."/>
            <person name="Grewal S."/>
            <person name="Gyaltsen K."/>
            <person name="Hafez N."/>
            <person name="Hagos B."/>
            <person name="Hall J."/>
            <person name="Henson C."/>
            <person name="Hollinger A."/>
            <person name="Honan T."/>
            <person name="Huard M.D."/>
            <person name="Hughes L."/>
            <person name="Hurhula B."/>
            <person name="Husby M.E."/>
            <person name="Kamat A."/>
            <person name="Kanga B."/>
            <person name="Kashin S."/>
            <person name="Khazanovich D."/>
            <person name="Kisner P."/>
            <person name="Lance K."/>
            <person name="Lara M."/>
            <person name="Lee W."/>
            <person name="Lennon N."/>
            <person name="Letendre F."/>
            <person name="LeVine R."/>
            <person name="Lipovsky A."/>
            <person name="Liu X."/>
            <person name="Liu J."/>
            <person name="Liu S."/>
            <person name="Lokyitsang T."/>
            <person name="Lokyitsang Y."/>
            <person name="Lubonja R."/>
            <person name="Lui A."/>
            <person name="MacDonald P."/>
            <person name="Magnisalis V."/>
            <person name="Maru K."/>
            <person name="Matthews C."/>
            <person name="McCusker W."/>
            <person name="McDonough S."/>
            <person name="Mehta T."/>
            <person name="Meldrim J."/>
            <person name="Meneus L."/>
            <person name="Mihai O."/>
            <person name="Mihalev A."/>
            <person name="Mihova T."/>
            <person name="Mittelman R."/>
            <person name="Mlenga V."/>
            <person name="Montmayeur A."/>
            <person name="Mulrain L."/>
            <person name="Navidi A."/>
            <person name="Naylor J."/>
            <person name="Negash T."/>
            <person name="Nguyen T."/>
            <person name="Nguyen N."/>
            <person name="Nicol R."/>
            <person name="Norbu C."/>
            <person name="Norbu N."/>
            <person name="Novod N."/>
            <person name="O'Neill B."/>
            <person name="Osman S."/>
            <person name="Markiewicz E."/>
            <person name="Oyono O.L."/>
            <person name="Patti C."/>
            <person name="Phunkhang P."/>
            <person name="Pierre F."/>
            <person name="Priest M."/>
            <person name="Raghuraman S."/>
            <person name="Rege F."/>
            <person name="Reyes R."/>
            <person name="Rise C."/>
            <person name="Rogov P."/>
            <person name="Ross K."/>
            <person name="Ryan E."/>
            <person name="Settipalli S."/>
            <person name="Shea T."/>
            <person name="Sherpa N."/>
            <person name="Shi L."/>
            <person name="Shih D."/>
            <person name="Sparrow T."/>
            <person name="Spaulding J."/>
            <person name="Stalker J."/>
            <person name="Stange-Thomann N."/>
            <person name="Stavropoulos S."/>
            <person name="Stone C."/>
            <person name="Strader C."/>
            <person name="Tesfaye S."/>
            <person name="Thomson T."/>
            <person name="Thoulutsang Y."/>
            <person name="Thoulutsang D."/>
            <person name="Topham K."/>
            <person name="Topping I."/>
            <person name="Tsamla T."/>
            <person name="Vassiliev H."/>
            <person name="Vo A."/>
            <person name="Wangchuk T."/>
            <person name="Wangdi T."/>
            <person name="Weiand M."/>
            <person name="Wilkinson J."/>
            <person name="Wilson A."/>
            <person name="Yadav S."/>
            <person name="Young G."/>
            <person name="Yu Q."/>
            <person name="Zembek L."/>
            <person name="Zhong D."/>
            <person name="Zimmer A."/>
            <person name="Zwirko Z."/>
            <person name="Jaffe D.B."/>
            <person name="Alvarez P."/>
            <person name="Brockman W."/>
            <person name="Butler J."/>
            <person name="Chin C."/>
            <person name="Gnerre S."/>
            <person name="Grabherr M."/>
            <person name="Kleber M."/>
            <person name="Mauceli E."/>
            <person name="MacCallum I."/>
        </authorList>
    </citation>
    <scope>NUCLEOTIDE SEQUENCE [LARGE SCALE GENOMIC DNA]</scope>
    <source>
        <strain evidence="4">Tucson 14030-0811.24</strain>
    </source>
</reference>
<accession>B4NFR0</accession>
<dbReference type="Pfam" id="PF19026">
    <property type="entry name" value="UBA_HYPK"/>
    <property type="match status" value="1"/>
</dbReference>
<dbReference type="CDD" id="cd14361">
    <property type="entry name" value="UBA_HYPK"/>
    <property type="match status" value="1"/>
</dbReference>
<dbReference type="OrthoDB" id="285219at2759"/>
<dbReference type="HOGENOM" id="CLU_128817_1_1_1"/>
<dbReference type="GO" id="GO:0050821">
    <property type="term" value="P:protein stabilization"/>
    <property type="evidence" value="ECO:0007669"/>
    <property type="project" value="TreeGrafter"/>
</dbReference>
<feature type="region of interest" description="Disordered" evidence="1">
    <location>
        <begin position="1"/>
        <end position="37"/>
    </location>
</feature>
<dbReference type="InterPro" id="IPR038922">
    <property type="entry name" value="HYPK_UBA"/>
</dbReference>
<dbReference type="eggNOG" id="KOG3450">
    <property type="taxonomic scope" value="Eukaryota"/>
</dbReference>
<dbReference type="KEGG" id="dwi:6649775"/>
<evidence type="ECO:0000259" key="2">
    <source>
        <dbReference type="Pfam" id="PF19026"/>
    </source>
</evidence>
<evidence type="ECO:0000313" key="4">
    <source>
        <dbReference type="Proteomes" id="UP000007798"/>
    </source>
</evidence>
<feature type="domain" description="Nascent polypeptide-associated complex subunit alpha-like UBA" evidence="2">
    <location>
        <begin position="86"/>
        <end position="126"/>
    </location>
</feature>
<proteinExistence type="predicted"/>
<name>B4NFR0_DROWI</name>
<dbReference type="GO" id="GO:0043066">
    <property type="term" value="P:negative regulation of apoptotic process"/>
    <property type="evidence" value="ECO:0007669"/>
    <property type="project" value="TreeGrafter"/>
</dbReference>
<protein>
    <recommendedName>
        <fullName evidence="2">Nascent polypeptide-associated complex subunit alpha-like UBA domain-containing protein</fullName>
    </recommendedName>
</protein>
<dbReference type="FunCoup" id="B4NFR0">
    <property type="interactions" value="522"/>
</dbReference>
<organism evidence="3 4">
    <name type="scientific">Drosophila willistoni</name>
    <name type="common">Fruit fly</name>
    <dbReference type="NCBI Taxonomy" id="7260"/>
    <lineage>
        <taxon>Eukaryota</taxon>
        <taxon>Metazoa</taxon>
        <taxon>Ecdysozoa</taxon>
        <taxon>Arthropoda</taxon>
        <taxon>Hexapoda</taxon>
        <taxon>Insecta</taxon>
        <taxon>Pterygota</taxon>
        <taxon>Neoptera</taxon>
        <taxon>Endopterygota</taxon>
        <taxon>Diptera</taxon>
        <taxon>Brachycera</taxon>
        <taxon>Muscomorpha</taxon>
        <taxon>Ephydroidea</taxon>
        <taxon>Drosophilidae</taxon>
        <taxon>Drosophila</taxon>
        <taxon>Sophophora</taxon>
    </lineage>
</organism>
<feature type="compositionally biased region" description="Basic and acidic residues" evidence="1">
    <location>
        <begin position="24"/>
        <end position="37"/>
    </location>
</feature>
<dbReference type="AlphaFoldDB" id="B4NFR0"/>
<evidence type="ECO:0000313" key="3">
    <source>
        <dbReference type="EMBL" id="EDW83127.1"/>
    </source>
</evidence>
<dbReference type="Gene3D" id="1.10.8.10">
    <property type="entry name" value="DNA helicase RuvA subunit, C-terminal domain"/>
    <property type="match status" value="1"/>
</dbReference>
<dbReference type="PhylomeDB" id="B4NFR0"/>
<keyword evidence="4" id="KW-1185">Reference proteome</keyword>
<gene>
    <name evidence="3" type="primary">Dwil\GK22479</name>
    <name evidence="3" type="ORF">Dwil_GK22479</name>
</gene>
<dbReference type="OMA" id="IIGDRRN"/>
<dbReference type="EMBL" id="CH964251">
    <property type="protein sequence ID" value="EDW83127.1"/>
    <property type="molecule type" value="Genomic_DNA"/>
</dbReference>
<dbReference type="STRING" id="7260.B4NFR0"/>